<dbReference type="PROSITE" id="PS51857">
    <property type="entry name" value="CSD_2"/>
    <property type="match status" value="1"/>
</dbReference>
<dbReference type="PANTHER" id="PTHR46565">
    <property type="entry name" value="COLD SHOCK DOMAIN PROTEIN 2"/>
    <property type="match status" value="1"/>
</dbReference>
<dbReference type="EMBL" id="VBAM01000182">
    <property type="protein sequence ID" value="TMJ12542.1"/>
    <property type="molecule type" value="Genomic_DNA"/>
</dbReference>
<dbReference type="InterPro" id="IPR012340">
    <property type="entry name" value="NA-bd_OB-fold"/>
</dbReference>
<evidence type="ECO:0000313" key="3">
    <source>
        <dbReference type="EMBL" id="TMJ12542.1"/>
    </source>
</evidence>
<dbReference type="GO" id="GO:0003676">
    <property type="term" value="F:nucleic acid binding"/>
    <property type="evidence" value="ECO:0007669"/>
    <property type="project" value="InterPro"/>
</dbReference>
<dbReference type="Pfam" id="PF00313">
    <property type="entry name" value="CSD"/>
    <property type="match status" value="1"/>
</dbReference>
<dbReference type="SUPFAM" id="SSF50249">
    <property type="entry name" value="Nucleic acid-binding proteins"/>
    <property type="match status" value="1"/>
</dbReference>
<feature type="domain" description="CSD" evidence="2">
    <location>
        <begin position="32"/>
        <end position="97"/>
    </location>
</feature>
<reference evidence="3 4" key="1">
    <citation type="journal article" date="2019" name="Nat. Microbiol.">
        <title>Mediterranean grassland soil C-N compound turnover is dependent on rainfall and depth, and is mediated by genomically divergent microorganisms.</title>
        <authorList>
            <person name="Diamond S."/>
            <person name="Andeer P.F."/>
            <person name="Li Z."/>
            <person name="Crits-Christoph A."/>
            <person name="Burstein D."/>
            <person name="Anantharaman K."/>
            <person name="Lane K.R."/>
            <person name="Thomas B.C."/>
            <person name="Pan C."/>
            <person name="Northen T.R."/>
            <person name="Banfield J.F."/>
        </authorList>
    </citation>
    <scope>NUCLEOTIDE SEQUENCE [LARGE SCALE GENOMIC DNA]</scope>
    <source>
        <strain evidence="3">NP_5</strain>
    </source>
</reference>
<dbReference type="InterPro" id="IPR002059">
    <property type="entry name" value="CSP_DNA-bd"/>
</dbReference>
<feature type="region of interest" description="Disordered" evidence="1">
    <location>
        <begin position="118"/>
        <end position="183"/>
    </location>
</feature>
<proteinExistence type="predicted"/>
<dbReference type="SMART" id="SM00357">
    <property type="entry name" value="CSP"/>
    <property type="match status" value="1"/>
</dbReference>
<evidence type="ECO:0000256" key="1">
    <source>
        <dbReference type="SAM" id="MobiDB-lite"/>
    </source>
</evidence>
<feature type="compositionally biased region" description="Low complexity" evidence="1">
    <location>
        <begin position="142"/>
        <end position="154"/>
    </location>
</feature>
<protein>
    <submittedName>
        <fullName evidence="3">Cold shock domain-containing protein</fullName>
    </submittedName>
</protein>
<dbReference type="AlphaFoldDB" id="A0A537LX39"/>
<name>A0A537LX39_9BACT</name>
<dbReference type="PANTHER" id="PTHR46565:SF20">
    <property type="entry name" value="COLD SHOCK DOMAIN-CONTAINING PROTEIN 4"/>
    <property type="match status" value="1"/>
</dbReference>
<gene>
    <name evidence="3" type="ORF">E6H02_05865</name>
</gene>
<accession>A0A537LX39</accession>
<evidence type="ECO:0000259" key="2">
    <source>
        <dbReference type="PROSITE" id="PS51857"/>
    </source>
</evidence>
<dbReference type="CDD" id="cd04458">
    <property type="entry name" value="CSP_CDS"/>
    <property type="match status" value="1"/>
</dbReference>
<dbReference type="Gene3D" id="2.40.50.140">
    <property type="entry name" value="Nucleic acid-binding proteins"/>
    <property type="match status" value="1"/>
</dbReference>
<comment type="caution">
    <text evidence="3">The sequence shown here is derived from an EMBL/GenBank/DDBJ whole genome shotgun (WGS) entry which is preliminary data.</text>
</comment>
<evidence type="ECO:0000313" key="4">
    <source>
        <dbReference type="Proteomes" id="UP000320393"/>
    </source>
</evidence>
<organism evidence="3 4">
    <name type="scientific">Candidatus Segetimicrobium genomatis</name>
    <dbReference type="NCBI Taxonomy" id="2569760"/>
    <lineage>
        <taxon>Bacteria</taxon>
        <taxon>Bacillati</taxon>
        <taxon>Candidatus Sysuimicrobiota</taxon>
        <taxon>Candidatus Sysuimicrobiia</taxon>
        <taxon>Candidatus Sysuimicrobiales</taxon>
        <taxon>Candidatus Segetimicrobiaceae</taxon>
        <taxon>Candidatus Segetimicrobium</taxon>
    </lineage>
</organism>
<dbReference type="InterPro" id="IPR011129">
    <property type="entry name" value="CSD"/>
</dbReference>
<sequence length="183" mass="19628">MLRALCTHLGVQVGEQSGNGGPESVDVAAGPRYTGVVSRFEHGWGFIECEAMNRNFFVHYSDIEGSGMRLLEPGEMVSFELASGKDGRRRFASAVRRPTVPRHGPRGSQAFLAFLGERPATGPGEESQRGWRPSLNGPIFPGPRGRPSRNPGQPLITASGCRRATVRVSPAPSLARTTSATSL</sequence>
<dbReference type="Proteomes" id="UP000320393">
    <property type="component" value="Unassembled WGS sequence"/>
</dbReference>